<evidence type="ECO:0000256" key="2">
    <source>
        <dbReference type="ARBA" id="ARBA00022729"/>
    </source>
</evidence>
<dbReference type="Proteomes" id="UP000318447">
    <property type="component" value="Unassembled WGS sequence"/>
</dbReference>
<dbReference type="Gene3D" id="3.90.70.10">
    <property type="entry name" value="Cysteine proteinases"/>
    <property type="match status" value="4"/>
</dbReference>
<evidence type="ECO:0000259" key="13">
    <source>
        <dbReference type="SMART" id="SM00848"/>
    </source>
</evidence>
<dbReference type="SMART" id="SM00848">
    <property type="entry name" value="Inhibitor_I29"/>
    <property type="match status" value="4"/>
</dbReference>
<dbReference type="PROSITE" id="PS51257">
    <property type="entry name" value="PROKAR_LIPOPROTEIN"/>
    <property type="match status" value="1"/>
</dbReference>
<feature type="domain" description="Peptidase C1A papain C-terminal" evidence="12">
    <location>
        <begin position="1434"/>
        <end position="1647"/>
    </location>
</feature>
<dbReference type="PROSITE" id="PS00139">
    <property type="entry name" value="THIOL_PROTEASE_CYS"/>
    <property type="match status" value="4"/>
</dbReference>
<dbReference type="Pfam" id="PF08246">
    <property type="entry name" value="Inhibitor_I29"/>
    <property type="match status" value="4"/>
</dbReference>
<gene>
    <name evidence="14" type="ORF">CGC21_0105</name>
</gene>
<evidence type="ECO:0000313" key="15">
    <source>
        <dbReference type="Proteomes" id="UP000318447"/>
    </source>
</evidence>
<feature type="region of interest" description="Disordered" evidence="9">
    <location>
        <begin position="3661"/>
        <end position="3685"/>
    </location>
</feature>
<keyword evidence="4" id="KW-0788">Thiol protease</keyword>
<keyword evidence="2 10" id="KW-0732">Signal</keyword>
<dbReference type="Gene3D" id="3.40.50.300">
    <property type="entry name" value="P-loop containing nucleotide triphosphate hydrolases"/>
    <property type="match status" value="3"/>
</dbReference>
<dbReference type="VEuPathDB" id="TriTrypDB:LDHU3_08.1300"/>
<evidence type="ECO:0000256" key="3">
    <source>
        <dbReference type="ARBA" id="ARBA00022801"/>
    </source>
</evidence>
<keyword evidence="3" id="KW-0378">Hydrolase</keyword>
<feature type="region of interest" description="Disordered" evidence="9">
    <location>
        <begin position="2174"/>
        <end position="2194"/>
    </location>
</feature>
<feature type="region of interest" description="Disordered" evidence="9">
    <location>
        <begin position="3848"/>
        <end position="3880"/>
    </location>
</feature>
<dbReference type="InterPro" id="IPR027417">
    <property type="entry name" value="P-loop_NTPase"/>
</dbReference>
<dbReference type="VEuPathDB" id="TriTrypDB:LdCL_080015200"/>
<feature type="compositionally biased region" description="Basic and acidic residues" evidence="9">
    <location>
        <begin position="3860"/>
        <end position="3871"/>
    </location>
</feature>
<evidence type="ECO:0000256" key="7">
    <source>
        <dbReference type="ARBA" id="ARBA00023180"/>
    </source>
</evidence>
<dbReference type="PANTHER" id="PTHR21610">
    <property type="entry name" value="VON WILLEBRAND FACTOR A DOMAIN-CONTAINING PROTEIN 8"/>
    <property type="match status" value="1"/>
</dbReference>
<dbReference type="PRINTS" id="PR00705">
    <property type="entry name" value="PAPAIN"/>
</dbReference>
<dbReference type="Pfam" id="PF07728">
    <property type="entry name" value="AAA_5"/>
    <property type="match status" value="3"/>
</dbReference>
<feature type="domain" description="Peptidase C1A papain C-terminal" evidence="12">
    <location>
        <begin position="562"/>
        <end position="775"/>
    </location>
</feature>
<feature type="domain" description="Cathepsin propeptide inhibitor" evidence="13">
    <location>
        <begin position="474"/>
        <end position="530"/>
    </location>
</feature>
<dbReference type="GO" id="GO:0005737">
    <property type="term" value="C:cytoplasm"/>
    <property type="evidence" value="ECO:0007669"/>
    <property type="project" value="TreeGrafter"/>
</dbReference>
<dbReference type="VEuPathDB" id="TriTrypDB:LDHU3_08.1310"/>
<evidence type="ECO:0000256" key="5">
    <source>
        <dbReference type="ARBA" id="ARBA00023145"/>
    </source>
</evidence>
<keyword evidence="1 14" id="KW-0645">Protease</keyword>
<feature type="coiled-coil region" evidence="8">
    <location>
        <begin position="917"/>
        <end position="944"/>
    </location>
</feature>
<dbReference type="VEuPathDB" id="TriTrypDB:LDHU3_08.1360"/>
<feature type="domain" description="Peptidase C1A papain C-terminal" evidence="12">
    <location>
        <begin position="126"/>
        <end position="339"/>
    </location>
</feature>
<dbReference type="SMART" id="SM00382">
    <property type="entry name" value="AAA"/>
    <property type="match status" value="2"/>
</dbReference>
<dbReference type="SUPFAM" id="SSF52540">
    <property type="entry name" value="P-loop containing nucleoside triphosphate hydrolases"/>
    <property type="match status" value="3"/>
</dbReference>
<evidence type="ECO:0000256" key="9">
    <source>
        <dbReference type="SAM" id="MobiDB-lite"/>
    </source>
</evidence>
<evidence type="ECO:0000256" key="1">
    <source>
        <dbReference type="ARBA" id="ARBA00022670"/>
    </source>
</evidence>
<evidence type="ECO:0000313" key="14">
    <source>
        <dbReference type="EMBL" id="TPP49048.1"/>
    </source>
</evidence>
<dbReference type="InterPro" id="IPR021981">
    <property type="entry name" value="DUF3586"/>
</dbReference>
<feature type="coiled-coil region" evidence="8">
    <location>
        <begin position="45"/>
        <end position="72"/>
    </location>
</feature>
<dbReference type="InterPro" id="IPR000668">
    <property type="entry name" value="Peptidase_C1A_C"/>
</dbReference>
<keyword evidence="8" id="KW-0175">Coiled coil</keyword>
<feature type="domain" description="AAA+ ATPase" evidence="11">
    <location>
        <begin position="2477"/>
        <end position="2659"/>
    </location>
</feature>
<feature type="region of interest" description="Disordered" evidence="9">
    <location>
        <begin position="2137"/>
        <end position="2162"/>
    </location>
</feature>
<keyword evidence="7" id="KW-0325">Glycoprotein</keyword>
<evidence type="ECO:0000256" key="6">
    <source>
        <dbReference type="ARBA" id="ARBA00023157"/>
    </source>
</evidence>
<feature type="domain" description="Cathepsin propeptide inhibitor" evidence="13">
    <location>
        <begin position="1346"/>
        <end position="1402"/>
    </location>
</feature>
<dbReference type="PANTHER" id="PTHR21610:SF9">
    <property type="entry name" value="VON WILLEBRAND FACTOR A DOMAIN-CONTAINING PROTEIN 8"/>
    <property type="match status" value="1"/>
</dbReference>
<feature type="coiled-coil region" evidence="8">
    <location>
        <begin position="481"/>
        <end position="508"/>
    </location>
</feature>
<evidence type="ECO:0000256" key="8">
    <source>
        <dbReference type="SAM" id="Coils"/>
    </source>
</evidence>
<keyword evidence="6" id="KW-1015">Disulfide bond</keyword>
<protein>
    <submittedName>
        <fullName evidence="14">Papain cysteine protease family protein</fullName>
    </submittedName>
</protein>
<evidence type="ECO:0000259" key="12">
    <source>
        <dbReference type="SMART" id="SM00645"/>
    </source>
</evidence>
<dbReference type="InterPro" id="IPR011704">
    <property type="entry name" value="ATPase_dyneun-rel_AAA"/>
</dbReference>
<dbReference type="FunFam" id="3.90.70.10:FF:000212">
    <property type="entry name" value="Cathepsin L-like protease"/>
    <property type="match status" value="4"/>
</dbReference>
<dbReference type="VEuPathDB" id="TriTrypDB:LdCL_080014900"/>
<dbReference type="InterPro" id="IPR025661">
    <property type="entry name" value="Pept_asp_AS"/>
</dbReference>
<dbReference type="InterPro" id="IPR038765">
    <property type="entry name" value="Papain-like_cys_pep_sf"/>
</dbReference>
<dbReference type="InterPro" id="IPR013201">
    <property type="entry name" value="Prot_inhib_I29"/>
</dbReference>
<dbReference type="VEuPathDB" id="TriTrypDB:LdCL_080015000"/>
<evidence type="ECO:0000259" key="11">
    <source>
        <dbReference type="SMART" id="SM00382"/>
    </source>
</evidence>
<dbReference type="PROSITE" id="PS00640">
    <property type="entry name" value="THIOL_PROTEASE_ASN"/>
    <property type="match status" value="4"/>
</dbReference>
<dbReference type="Pfam" id="PF00112">
    <property type="entry name" value="Peptidase_C1"/>
    <property type="match status" value="4"/>
</dbReference>
<reference evidence="15" key="1">
    <citation type="submission" date="2019-02" db="EMBL/GenBank/DDBJ databases">
        <title>FDA dAtabase for Regulatory Grade micrObial Sequences (FDA-ARGOS): Supporting development and validation of Infectious Disease Dx tests.</title>
        <authorList>
            <person name="Duncan R."/>
            <person name="Fisher C."/>
            <person name="Tallon L."/>
            <person name="Sadzewicz L."/>
            <person name="Sengamalay N."/>
            <person name="Ott S."/>
            <person name="Godinez A."/>
            <person name="Nagaraj S."/>
            <person name="Vavikolanu K."/>
            <person name="Nadendla S."/>
            <person name="Aluvathingal J."/>
            <person name="Sichtig H."/>
        </authorList>
    </citation>
    <scope>NUCLEOTIDE SEQUENCE [LARGE SCALE GENOMIC DNA]</scope>
    <source>
        <strain evidence="15">FDAARGOS_361</strain>
    </source>
</reference>
<feature type="signal peptide" evidence="10">
    <location>
        <begin position="1"/>
        <end position="27"/>
    </location>
</feature>
<dbReference type="VEuPathDB" id="TriTrypDB:LdCL_080015300"/>
<dbReference type="SUPFAM" id="SSF54001">
    <property type="entry name" value="Cysteine proteinases"/>
    <property type="match status" value="4"/>
</dbReference>
<dbReference type="PROSITE" id="PS00639">
    <property type="entry name" value="THIOL_PROTEASE_HIS"/>
    <property type="match status" value="4"/>
</dbReference>
<dbReference type="InterPro" id="IPR000169">
    <property type="entry name" value="Pept_cys_AS"/>
</dbReference>
<proteinExistence type="predicted"/>
<dbReference type="CDD" id="cd00009">
    <property type="entry name" value="AAA"/>
    <property type="match status" value="1"/>
</dbReference>
<feature type="domain" description="Cathepsin propeptide inhibitor" evidence="13">
    <location>
        <begin position="910"/>
        <end position="966"/>
    </location>
</feature>
<accession>A0A504XNW5</accession>
<dbReference type="VEuPathDB" id="TriTrypDB:LdBPK_080960.1"/>
<feature type="domain" description="AAA+ ATPase" evidence="11">
    <location>
        <begin position="2851"/>
        <end position="3016"/>
    </location>
</feature>
<dbReference type="GO" id="GO:0005524">
    <property type="term" value="F:ATP binding"/>
    <property type="evidence" value="ECO:0007669"/>
    <property type="project" value="InterPro"/>
</dbReference>
<organism evidence="14 15">
    <name type="scientific">Leishmania donovani</name>
    <dbReference type="NCBI Taxonomy" id="5661"/>
    <lineage>
        <taxon>Eukaryota</taxon>
        <taxon>Discoba</taxon>
        <taxon>Euglenozoa</taxon>
        <taxon>Kinetoplastea</taxon>
        <taxon>Metakinetoplastina</taxon>
        <taxon>Trypanosomatida</taxon>
        <taxon>Trypanosomatidae</taxon>
        <taxon>Leishmaniinae</taxon>
        <taxon>Leishmania</taxon>
    </lineage>
</organism>
<dbReference type="VEuPathDB" id="TriTrypDB:LdCL_080015400"/>
<name>A0A504XNW5_LEIDO</name>
<dbReference type="InterPro" id="IPR039417">
    <property type="entry name" value="Peptidase_C1A_papain-like"/>
</dbReference>
<keyword evidence="5" id="KW-0865">Zymogen</keyword>
<dbReference type="InterPro" id="IPR003593">
    <property type="entry name" value="AAA+_ATPase"/>
</dbReference>
<dbReference type="EMBL" id="RHLC01000034">
    <property type="protein sequence ID" value="TPP49048.1"/>
    <property type="molecule type" value="Genomic_DNA"/>
</dbReference>
<comment type="caution">
    <text evidence="14">The sequence shown here is derived from an EMBL/GenBank/DDBJ whole genome shotgun (WGS) entry which is preliminary data.</text>
</comment>
<dbReference type="SMART" id="SM00645">
    <property type="entry name" value="Pept_C1"/>
    <property type="match status" value="4"/>
</dbReference>
<dbReference type="InterPro" id="IPR025660">
    <property type="entry name" value="Pept_his_AS"/>
</dbReference>
<dbReference type="GO" id="GO:0016887">
    <property type="term" value="F:ATP hydrolysis activity"/>
    <property type="evidence" value="ECO:0007669"/>
    <property type="project" value="InterPro"/>
</dbReference>
<dbReference type="SUPFAM" id="SSF53300">
    <property type="entry name" value="vWA-like"/>
    <property type="match status" value="1"/>
</dbReference>
<evidence type="ECO:0000256" key="10">
    <source>
        <dbReference type="SAM" id="SignalP"/>
    </source>
</evidence>
<dbReference type="CDD" id="cd02248">
    <property type="entry name" value="Peptidase_C1A"/>
    <property type="match status" value="4"/>
</dbReference>
<dbReference type="InterPro" id="IPR039891">
    <property type="entry name" value="VWA8"/>
</dbReference>
<dbReference type="Pfam" id="PF12131">
    <property type="entry name" value="DUF3586"/>
    <property type="match status" value="3"/>
</dbReference>
<feature type="chain" id="PRO_5021212274" evidence="10">
    <location>
        <begin position="28"/>
        <end position="4209"/>
    </location>
</feature>
<feature type="region of interest" description="Disordered" evidence="9">
    <location>
        <begin position="1209"/>
        <end position="1229"/>
    </location>
</feature>
<dbReference type="InterPro" id="IPR036465">
    <property type="entry name" value="vWFA_dom_sf"/>
</dbReference>
<feature type="domain" description="Cathepsin propeptide inhibitor" evidence="13">
    <location>
        <begin position="38"/>
        <end position="94"/>
    </location>
</feature>
<dbReference type="GO" id="GO:0004197">
    <property type="term" value="F:cysteine-type endopeptidase activity"/>
    <property type="evidence" value="ECO:0007669"/>
    <property type="project" value="InterPro"/>
</dbReference>
<dbReference type="GO" id="GO:0006508">
    <property type="term" value="P:proteolysis"/>
    <property type="evidence" value="ECO:0007669"/>
    <property type="project" value="UniProtKB-KW"/>
</dbReference>
<feature type="coiled-coil region" evidence="8">
    <location>
        <begin position="1353"/>
        <end position="1380"/>
    </location>
</feature>
<feature type="domain" description="Peptidase C1A papain C-terminal" evidence="12">
    <location>
        <begin position="998"/>
        <end position="1211"/>
    </location>
</feature>
<sequence length="4209" mass="454856">MATSRAALCAVAVVCVVLAAACAPARAIYVGTPAAALFEEFKRTYRRAYGTLAEEQQRLANFERNLELMREHQARNPHARFGITKFFDLSEAEFAARYLNGAAYFAAAKQHAGQHYRKARADLSAVPDAVDWREKGAVTPVKNQGACGSCWAFSAVGNIESQWARVGHGLVSLSEQQLVSCDDKDNGCNGGLMLQAFEWLLRHMYGIVFTEKSYPYTSGNGDVAECLNSSKLVPGARIDGYVMIPSNETVMAAWLAENGPIAIAVDASSFMSYQSGVLTSCAGDALNHGVLLVGYNKTGGVPYWVIKNSWGEDWGEKGYVRVAMGRNACLLSEYPVSAHVPRSLTPGPGTESEERAPKRVTVEQMMCTDMYCREGCKKSLLTANVCYKNGGGGSSMTKCGPQKVLMCSYSNPHCFGPGLCLETPDGKCAPYFLGSIMNTCQAALCAVAVVCVVLADACAPARAIYVGTPAAALFEEFKRTYRRAYGTLAEEQQRLANFERNLELMREHQARNPHARFGITKFFDLSEAEFAARYLNGAAYFAAAKQHAGQHYRKARADLSAVPDAVDWREKGAVTPVKNQGACGSCWAFSAVGNIESQWARAGHGLVSLSEQQLVSCDDKDNGCNGGLMLQAFEWLLRHMYGIVFTEKSYPYTSGNGDVAECLNSSKLVPGARIDGYVMIPSNETVMAAWLAENGPIAIAVDASSFMSYQSGVLTSCAGDALNHGVLLVGYNKTGGVPYWVIKNSWGEDWGEKGYVRVAMGRNACLLSEYPVSAHVPRSLTPGPGTESEERAPKRVTVEQMMCTDMYCREGCKKSLLTANVCYKNGGGGSSMTKCGPQKVLMCSYSNPHCFGPGLCLETPDGKCAPYFLGSIMNTCQAALCAVAVVCVVLAAACAPARAIYVGTPAAALFEEFKRTYRRAYGTLAEEQQRLANFERNLELMREHQARNPHARFGITKFFDLSEAEFAARYLNGAAYFAAAKQHAGQHYRKARADLSAVPDAVDWREKGAVTPVKDQGACGSCWAFSAVGNIESQWARAGHGLVSLSEQQLVSCDDKDNGCNGGLMLQAFEWLLRHMYGIVFTEKSYPYTSGNGDVAECLNSSKLVPGAQIDGYVMIPSNETVMAAWLAENGPIAIAVDASSFMSYQSGVLTSCAGDALNHGVLLVGYNKTGGVPYWVIKNSWGEDWGEKGYVRVVMGLNACLLKEEPSSAHVPRSLTPGPGTESEERAPKRVTVEQMMCTDMYCREGCKKSLLTANVCYKNGGGGSSMTKCGPQKVLMCSYSNPHCFGPGLCLETPDGKCAPYFLGSIMNTCQAALCAVAVVCVVLAAACAPARAIYVGTPAAALFEEFKRTYRRAYGTLAEEQQRLANFERNLELMREHQARNPHARFGITKFFDLSEAEFAARYLNGAAYFAAAKQHAGQHYRKARADLSAVPDAVDWREKGAVTPVKNQGACGSCWAFSAVGNIESQWARAGHGLVSLSEQQLVSCDDKDNGCNGGLMLQAFEWLLRHMYGIVFTEKSYPYTSGNGDVAECLNSSKLVPGAQIDGYVMIPSNETVMAAWLAENGPIAIAVDASSFMSYQSGVLTSCAGDALNHGVLLVGYNKTGEVPYWVIKNSWGEDWGEKGYVRVAMGRNACLLSEYPSSAHVPQSLTPGSTASGNSCEACWTVMLHRILSTGSLCRDVMNEESGEVKAEDEIVCIRTSASSPCDSPRSCAPLPLMDLSFHNYHIRNPSSTSPIFDTVVAALSIFVERQPLFSPDGSGAASGTPLAGFRRVGTPAMPQDSVEVPCSTQLTIGDVVIPVPDYAVHPERVVWASPGVDHTAPYLQSMAAVDSQAGAMNPTGGLPSLNDGALAEENIFFTLQDPLTRSYLRWIAQKEQLGQDMCLIGDPGPAMRWLVMLYSHLTRREIRVVYLNSDITESDLKQRREIRNGNLVYDDQSAVSAAVEGQLLVLEGLTRVERNVLPVINNLLENREMHLDNGSALIHPARYDSLLQKLYESKLQQRGYQPHSTSDGVPSAELIAEAKRELAQMGLVRVSEKFRVIGITVPVPPYEGNPLDPPLRSRFQCLYVRTPMPVVTPSSSVVSALVASAAGESGNNHKHAKKVAELEERQSTRFAQVVQLRAAIAAINDSTRDFELSKPSKKNSASVAPARGRGRSPYAPIHYSGGMEEQLSRVGADAATNEDDGDSVSGSGVAVAGSPLQTLGSWALATIAQQLAIFPDIPVGEAVMRGFPWPYYARQLTRSGAGGATTGYANVEEYHRRLAQYAEVLQHCHVYPPLLLAADLTTSNARAHRSSSENSRLNTLHCPQVREPPFKRSRASERLRALVQGQDVESADDEPRGAAAARAYVRSAQLVSAAVTVASVPLTVQQTCNYILQYRNVTSTTAFSGVPVVVAEAVVATAAHSAAHPGHSGTYLLKVFMGAQALFSRGPFHASGNAGWDVAEHLSTTAAPSTVFTTEHYHVLQTMLQVHASRQHICLLGPTGCGKTAMVRAFGRLLGYGLASTMHLYADMTHRDLFQQRMTDPKTGNTTWQDSLLLHAAIYGELVVLDGMEKLPSGMLSSLQQILVDQSAVLADGTILKSPMEYNLLKERLTERDPSTGAVVWQPTDADMRERKIFPVHPCFRVVATARPPLPASGGAAGSRGARDFFITQDLTTLFRMVAMPDAGEDALGPQRIEAVVGQLIQLRNELEELHSTDGKMPQLSLRQLRQLVRSAVRYPSRIEENVRNTLLLPLMTGVAATKVRHALETCGLAQPSVRTATGRGDATSASPTAEGEVLVAADDAFRTGGETSMSSSRLWNVNGEPVLLLSRAYTQAELALVPYVTGFHANRVHESILAWLAKQYAMGSNILLIGNQGVGKNKVVDAFLSRLGIPRHYIQLHRDTTVGSLTINPTVEAGKVVWEDSPLVKAVQRGHCLVVDEIDKAPVEVVQVLKGLIEDREMRLGDGRQICDPAMEPHATAAAAGVAGTTQRIAIHPDFRIIVLANPPGFPFHGNDFFRECGDLFAAYVMGNPDAESQLRVLTAYAPTLPRSLLERLVLVFLELQSAFTQGNLTYPFSLRELIAVVKHMSRYPQDGVYEALNNVFNFDARDENTLRVVRQVLANYLQPMIQQGGLQRLKPYKAAQPTPLLPFKELVTLPMTAMTATSTAADAAYFAALVCLPAEVTLSEHRFLSRIVEAEEEVAAARPQGGRGSGTTVTLWNTTYPTESFFPASPATSSADAASSAAEAFTEWASHFTLPFVNPSTDTVVAMTSVTAVGGADAEMEAVTMPLLSVLLLRRTSGKDGSGGTSKSSPGAAALRLIVATVRLPPSSIETRYLVADKAEELATLWPVGHVRFADVTSPYATELATAAAHPFSLFRFTGFTLSAQALPWSTGDGEAGDTVGQQQHRRIWPPSLATWSQTAGARRSLLRKNDGAGLAAGRAPQGVVLLSSNKTGCTALIDVLAGAASDLYMTRMGIAEGEMTAVSNTPGALTTTSLGPVLPLHLDRCLNAASAPPAAQASVRVLDVSPRHGVICFAAASSTMRELLFVVQGRVVRVSFPHPVVSLRFVGSRLAMVEMEAAAVGDVRETSQRRAHRRAGVVKVSVAADGSAHATMLPLSPDTQCLELVEAPADAAGDDGPTEYLSASDRSSASHDVLVPADLKGSVWRIAAAADGSSASTPPPADGASEISEDDPAGRNIVYARVEGTAESGLQLRYYKSKTGSAAASAALPAFTTLVDDARHQLLHIHPDGQTVSAIDTQHATQRTFARAPGATVQAASASPSAAAAAENRWSLDSRSGTVYAWQSTSQQLSVADVDGERVRQRYSEWSSLLTGNAATVGDAATVEEGEEDVKDFKMKYSTPRKQPSGTLKHGEIDDKEHHGGNTWAGGTGGTDTAGLGGIIGPYRLDKGNPVHQVSPEEKRKVPKHLMEEARRMGRKALKERLQSIGMSEEEYEQYKGLQERVQPAVAQLRTLLMGLKASEGERVWITGQTDGVWDDKKLVEGIVGEKNVYKRRADSKETNPFQQQHKKRLVFVLDVSASMYRFNSMDQRLTKLLETTIMIMEAFAGFESKLDYAMIGHNGDSDNIPLVNFGAPPANQKERMIICQKMLAYAQYCWSGDNTVDAMRRSIELVTEEKGDSYFVFVISDANLRQYGITPRELTAIIQSKPEVKMFCIFIATLGAQASHLQQQLPAGHGYECMRTDVLPQVLRQIFISANLF</sequence>
<dbReference type="VEuPathDB" id="TriTrypDB:LDHU3_08.1290"/>
<evidence type="ECO:0000256" key="4">
    <source>
        <dbReference type="ARBA" id="ARBA00022807"/>
    </source>
</evidence>